<feature type="compositionally biased region" description="Basic and acidic residues" evidence="6">
    <location>
        <begin position="153"/>
        <end position="163"/>
    </location>
</feature>
<dbReference type="InterPro" id="IPR051178">
    <property type="entry name" value="TfdA_dioxygenase"/>
</dbReference>
<dbReference type="Gene3D" id="3.60.130.10">
    <property type="entry name" value="Clavaminate synthase-like"/>
    <property type="match status" value="1"/>
</dbReference>
<accession>A0A815HRA0</accession>
<dbReference type="Proteomes" id="UP000663829">
    <property type="component" value="Unassembled WGS sequence"/>
</dbReference>
<dbReference type="InterPro" id="IPR042098">
    <property type="entry name" value="TauD-like_sf"/>
</dbReference>
<comment type="similarity">
    <text evidence="1">Belongs to the TfdA dioxygenase family.</text>
</comment>
<dbReference type="PANTHER" id="PTHR43779">
    <property type="entry name" value="DIOXYGENASE RV0097-RELATED"/>
    <property type="match status" value="1"/>
</dbReference>
<dbReference type="EMBL" id="CAJNOQ010015053">
    <property type="protein sequence ID" value="CAF1354039.1"/>
    <property type="molecule type" value="Genomic_DNA"/>
</dbReference>
<dbReference type="AlphaFoldDB" id="A0A815HRA0"/>
<name>A0A815HRA0_9BILA</name>
<dbReference type="GO" id="GO:0051213">
    <property type="term" value="F:dioxygenase activity"/>
    <property type="evidence" value="ECO:0007669"/>
    <property type="project" value="UniProtKB-KW"/>
</dbReference>
<keyword evidence="4" id="KW-0560">Oxidoreductase</keyword>
<keyword evidence="10" id="KW-1185">Reference proteome</keyword>
<evidence type="ECO:0000259" key="7">
    <source>
        <dbReference type="Pfam" id="PF02668"/>
    </source>
</evidence>
<dbReference type="PANTHER" id="PTHR43779:SF3">
    <property type="entry name" value="(3R)-3-[(CARBOXYMETHYL)AMINO]FATTY ACID OXYGENASE_DECARBOXYLASE"/>
    <property type="match status" value="1"/>
</dbReference>
<dbReference type="EMBL" id="CAJOBC010066045">
    <property type="protein sequence ID" value="CAF4226526.1"/>
    <property type="molecule type" value="Genomic_DNA"/>
</dbReference>
<protein>
    <recommendedName>
        <fullName evidence="7">TauD/TfdA-like domain-containing protein</fullName>
    </recommendedName>
</protein>
<evidence type="ECO:0000256" key="5">
    <source>
        <dbReference type="ARBA" id="ARBA00023004"/>
    </source>
</evidence>
<dbReference type="Pfam" id="PF02668">
    <property type="entry name" value="TauD"/>
    <property type="match status" value="1"/>
</dbReference>
<organism evidence="8 10">
    <name type="scientific">Didymodactylos carnosus</name>
    <dbReference type="NCBI Taxonomy" id="1234261"/>
    <lineage>
        <taxon>Eukaryota</taxon>
        <taxon>Metazoa</taxon>
        <taxon>Spiralia</taxon>
        <taxon>Gnathifera</taxon>
        <taxon>Rotifera</taxon>
        <taxon>Eurotatoria</taxon>
        <taxon>Bdelloidea</taxon>
        <taxon>Philodinida</taxon>
        <taxon>Philodinidae</taxon>
        <taxon>Didymodactylos</taxon>
    </lineage>
</organism>
<proteinExistence type="inferred from homology"/>
<feature type="region of interest" description="Disordered" evidence="6">
    <location>
        <begin position="143"/>
        <end position="163"/>
    </location>
</feature>
<evidence type="ECO:0000313" key="9">
    <source>
        <dbReference type="EMBL" id="CAF4226526.1"/>
    </source>
</evidence>
<evidence type="ECO:0000256" key="6">
    <source>
        <dbReference type="SAM" id="MobiDB-lite"/>
    </source>
</evidence>
<reference evidence="8" key="1">
    <citation type="submission" date="2021-02" db="EMBL/GenBank/DDBJ databases">
        <authorList>
            <person name="Nowell W R."/>
        </authorList>
    </citation>
    <scope>NUCLEOTIDE SEQUENCE</scope>
</reference>
<dbReference type="InterPro" id="IPR003819">
    <property type="entry name" value="TauD/TfdA-like"/>
</dbReference>
<evidence type="ECO:0000256" key="1">
    <source>
        <dbReference type="ARBA" id="ARBA00005896"/>
    </source>
</evidence>
<dbReference type="SUPFAM" id="SSF51197">
    <property type="entry name" value="Clavaminate synthase-like"/>
    <property type="match status" value="1"/>
</dbReference>
<keyword evidence="2" id="KW-0479">Metal-binding</keyword>
<feature type="domain" description="TauD/TfdA-like" evidence="7">
    <location>
        <begin position="185"/>
        <end position="288"/>
    </location>
</feature>
<dbReference type="OrthoDB" id="5818554at2759"/>
<evidence type="ECO:0000256" key="3">
    <source>
        <dbReference type="ARBA" id="ARBA00022964"/>
    </source>
</evidence>
<keyword evidence="3" id="KW-0223">Dioxygenase</keyword>
<evidence type="ECO:0000313" key="10">
    <source>
        <dbReference type="Proteomes" id="UP000663829"/>
    </source>
</evidence>
<sequence>MFKQVLHYFGTHSNELIRLVNERFVNATSIISLQSFTFLRSCSIYFHGLLHNHTNTRISIVHLIGTALRMKVNGLNRLILVAKDHHKNQSIFSTAYLTTNQMARCQVNFSVIRDQSSYLLEDENKSFNSQILLRSVKQNEFHKAAPSNIENNETNKKERNSDETKRLIVQYPAEPTKPIITIIPTGASLGAEILSVDLRTINNDDFKTIYRTWLDHLVLLFRDQQLSDDDLIAFSRRFGELDWAPVQENGRRFVDGHPELYIVSNVVENGVAIGSLGAGEAVWHTDMGRFTNDLIIVRIWVHI</sequence>
<evidence type="ECO:0000256" key="2">
    <source>
        <dbReference type="ARBA" id="ARBA00022723"/>
    </source>
</evidence>
<comment type="caution">
    <text evidence="8">The sequence shown here is derived from an EMBL/GenBank/DDBJ whole genome shotgun (WGS) entry which is preliminary data.</text>
</comment>
<dbReference type="Proteomes" id="UP000681722">
    <property type="component" value="Unassembled WGS sequence"/>
</dbReference>
<evidence type="ECO:0000313" key="8">
    <source>
        <dbReference type="EMBL" id="CAF1354039.1"/>
    </source>
</evidence>
<keyword evidence="5" id="KW-0408">Iron</keyword>
<dbReference type="GO" id="GO:0046872">
    <property type="term" value="F:metal ion binding"/>
    <property type="evidence" value="ECO:0007669"/>
    <property type="project" value="UniProtKB-KW"/>
</dbReference>
<gene>
    <name evidence="8" type="ORF">GPM918_LOCUS31056</name>
    <name evidence="9" type="ORF">SRO942_LOCUS31691</name>
</gene>
<evidence type="ECO:0000256" key="4">
    <source>
        <dbReference type="ARBA" id="ARBA00023002"/>
    </source>
</evidence>